<dbReference type="SUPFAM" id="SSF160379">
    <property type="entry name" value="SP0830-like"/>
    <property type="match status" value="1"/>
</dbReference>
<proteinExistence type="predicted"/>
<dbReference type="PANTHER" id="PTHR36439:SF1">
    <property type="entry name" value="DUF1697 DOMAIN-CONTAINING PROTEIN"/>
    <property type="match status" value="1"/>
</dbReference>
<gene>
    <name evidence="1" type="ORF">HMPREF9397_0167</name>
</gene>
<dbReference type="Gene3D" id="3.30.70.1280">
    <property type="entry name" value="SP0830-like domains"/>
    <property type="match status" value="1"/>
</dbReference>
<reference evidence="1 2" key="1">
    <citation type="submission" date="2011-03" db="EMBL/GenBank/DDBJ databases">
        <authorList>
            <person name="Muzny D."/>
            <person name="Qin X."/>
            <person name="Deng J."/>
            <person name="Jiang H."/>
            <person name="Liu Y."/>
            <person name="Qu J."/>
            <person name="Song X.-Z."/>
            <person name="Zhang L."/>
            <person name="Thornton R."/>
            <person name="Coyle M."/>
            <person name="Francisco L."/>
            <person name="Jackson L."/>
            <person name="Javaid M."/>
            <person name="Korchina V."/>
            <person name="Kovar C."/>
            <person name="Mata R."/>
            <person name="Mathew T."/>
            <person name="Ngo R."/>
            <person name="Nguyen L."/>
            <person name="Nguyen N."/>
            <person name="Okwuonu G."/>
            <person name="Ongeri F."/>
            <person name="Pham C."/>
            <person name="Simmons D."/>
            <person name="Wilczek-Boney K."/>
            <person name="Hale W."/>
            <person name="Jakkamsetti A."/>
            <person name="Pham P."/>
            <person name="Ruth R."/>
            <person name="San Lucas F."/>
            <person name="Warren J."/>
            <person name="Zhang J."/>
            <person name="Zhao Z."/>
            <person name="Zhou C."/>
            <person name="Zhu D."/>
            <person name="Lee S."/>
            <person name="Bess C."/>
            <person name="Blankenburg K."/>
            <person name="Forbes L."/>
            <person name="Fu Q."/>
            <person name="Gubbala S."/>
            <person name="Hirani K."/>
            <person name="Jayaseelan J.C."/>
            <person name="Lara F."/>
            <person name="Munidasa M."/>
            <person name="Palculict T."/>
            <person name="Patil S."/>
            <person name="Pu L.-L."/>
            <person name="Saada N."/>
            <person name="Tang L."/>
            <person name="Weissenberger G."/>
            <person name="Zhu Y."/>
            <person name="Hemphill L."/>
            <person name="Shang Y."/>
            <person name="Youmans B."/>
            <person name="Ayvaz T."/>
            <person name="Ross M."/>
            <person name="Santibanez J."/>
            <person name="Aqrawi P."/>
            <person name="Gross S."/>
            <person name="Joshi V."/>
            <person name="Fowler G."/>
            <person name="Nazareth L."/>
            <person name="Reid J."/>
            <person name="Worley K."/>
            <person name="Petrosino J."/>
            <person name="Highlander S."/>
            <person name="Gibbs R."/>
        </authorList>
    </citation>
    <scope>NUCLEOTIDE SEQUENCE [LARGE SCALE GENOMIC DNA]</scope>
    <source>
        <strain evidence="1 2">SK1087</strain>
    </source>
</reference>
<comment type="caution">
    <text evidence="1">The sequence shown here is derived from an EMBL/GenBank/DDBJ whole genome shotgun (WGS) entry which is preliminary data.</text>
</comment>
<dbReference type="PANTHER" id="PTHR36439">
    <property type="entry name" value="BLL4334 PROTEIN"/>
    <property type="match status" value="1"/>
</dbReference>
<dbReference type="Proteomes" id="UP000003378">
    <property type="component" value="Unassembled WGS sequence"/>
</dbReference>
<evidence type="ECO:0000313" key="1">
    <source>
        <dbReference type="EMBL" id="EGG40782.1"/>
    </source>
</evidence>
<dbReference type="AlphaFoldDB" id="F3SG95"/>
<protein>
    <recommendedName>
        <fullName evidence="3">DUF1697 domain-containing protein</fullName>
    </recommendedName>
</protein>
<dbReference type="Pfam" id="PF08002">
    <property type="entry name" value="DUF1697"/>
    <property type="match status" value="1"/>
</dbReference>
<accession>F3SG95</accession>
<name>F3SG95_STRSA</name>
<sequence length="175" mass="20338">MHKDISMKKIILLRGVTPTGTNRIPKMSYLVEILTEVGFLNVQTYIQSGNILLESELSDEEIRKLVHDTILDKIGADLSIIIKEINQLEIAIQENPFDNTYDSSRIHLVFTNEEIPESTLTELSRENFGDEEFYGGHECCYLYLPCDARKKRLNTNYLEKKFGIRMTMRKLMTMR</sequence>
<dbReference type="InterPro" id="IPR012545">
    <property type="entry name" value="DUF1697"/>
</dbReference>
<dbReference type="PIRSF" id="PIRSF008502">
    <property type="entry name" value="UCP008502"/>
    <property type="match status" value="1"/>
</dbReference>
<evidence type="ECO:0000313" key="2">
    <source>
        <dbReference type="Proteomes" id="UP000003378"/>
    </source>
</evidence>
<evidence type="ECO:0008006" key="3">
    <source>
        <dbReference type="Google" id="ProtNLM"/>
    </source>
</evidence>
<dbReference type="HOGENOM" id="CLU_106303_0_0_9"/>
<organism evidence="1 2">
    <name type="scientific">Streptococcus sanguinis SK1087</name>
    <dbReference type="NCBI Taxonomy" id="888824"/>
    <lineage>
        <taxon>Bacteria</taxon>
        <taxon>Bacillati</taxon>
        <taxon>Bacillota</taxon>
        <taxon>Bacilli</taxon>
        <taxon>Lactobacillales</taxon>
        <taxon>Streptococcaceae</taxon>
        <taxon>Streptococcus</taxon>
    </lineage>
</organism>
<dbReference type="EMBL" id="AFDP01000002">
    <property type="protein sequence ID" value="EGG40782.1"/>
    <property type="molecule type" value="Genomic_DNA"/>
</dbReference>